<evidence type="ECO:0000313" key="2">
    <source>
        <dbReference type="EMBL" id="GHC94094.1"/>
    </source>
</evidence>
<feature type="compositionally biased region" description="Basic and acidic residues" evidence="1">
    <location>
        <begin position="285"/>
        <end position="301"/>
    </location>
</feature>
<dbReference type="AlphaFoldDB" id="A0A918WY60"/>
<dbReference type="SUPFAM" id="SSF103642">
    <property type="entry name" value="Sec-C motif"/>
    <property type="match status" value="1"/>
</dbReference>
<comment type="caution">
    <text evidence="2">The sequence shown here is derived from an EMBL/GenBank/DDBJ whole genome shotgun (WGS) entry which is preliminary data.</text>
</comment>
<dbReference type="InterPro" id="IPR011990">
    <property type="entry name" value="TPR-like_helical_dom_sf"/>
</dbReference>
<dbReference type="Gene3D" id="1.25.40.10">
    <property type="entry name" value="Tetratricopeptide repeat domain"/>
    <property type="match status" value="1"/>
</dbReference>
<reference evidence="2" key="2">
    <citation type="submission" date="2020-09" db="EMBL/GenBank/DDBJ databases">
        <authorList>
            <person name="Sun Q."/>
            <person name="Ohkuma M."/>
        </authorList>
    </citation>
    <scope>NUCLEOTIDE SEQUENCE</scope>
    <source>
        <strain evidence="2">JCM 4637</strain>
    </source>
</reference>
<dbReference type="Gene3D" id="3.10.450.50">
    <property type="match status" value="1"/>
</dbReference>
<feature type="region of interest" description="Disordered" evidence="1">
    <location>
        <begin position="1"/>
        <end position="37"/>
    </location>
</feature>
<dbReference type="SUPFAM" id="SSF48452">
    <property type="entry name" value="TPR-like"/>
    <property type="match status" value="1"/>
</dbReference>
<dbReference type="Proteomes" id="UP000638353">
    <property type="component" value="Unassembled WGS sequence"/>
</dbReference>
<reference evidence="2" key="1">
    <citation type="journal article" date="2014" name="Int. J. Syst. Evol. Microbiol.">
        <title>Complete genome sequence of Corynebacterium casei LMG S-19264T (=DSM 44701T), isolated from a smear-ripened cheese.</title>
        <authorList>
            <consortium name="US DOE Joint Genome Institute (JGI-PGF)"/>
            <person name="Walter F."/>
            <person name="Albersmeier A."/>
            <person name="Kalinowski J."/>
            <person name="Ruckert C."/>
        </authorList>
    </citation>
    <scope>NUCLEOTIDE SEQUENCE</scope>
    <source>
        <strain evidence="2">JCM 4637</strain>
    </source>
</reference>
<accession>A0A918WY60</accession>
<proteinExistence type="predicted"/>
<evidence type="ECO:0000256" key="1">
    <source>
        <dbReference type="SAM" id="MobiDB-lite"/>
    </source>
</evidence>
<feature type="region of interest" description="Disordered" evidence="1">
    <location>
        <begin position="282"/>
        <end position="301"/>
    </location>
</feature>
<dbReference type="InterPro" id="IPR004027">
    <property type="entry name" value="SEC_C_motif"/>
</dbReference>
<organism evidence="2 3">
    <name type="scientific">Streptomyces finlayi</name>
    <dbReference type="NCBI Taxonomy" id="67296"/>
    <lineage>
        <taxon>Bacteria</taxon>
        <taxon>Bacillati</taxon>
        <taxon>Actinomycetota</taxon>
        <taxon>Actinomycetes</taxon>
        <taxon>Kitasatosporales</taxon>
        <taxon>Streptomycetaceae</taxon>
        <taxon>Streptomyces</taxon>
    </lineage>
</organism>
<dbReference type="Pfam" id="PF02810">
    <property type="entry name" value="SEC-C"/>
    <property type="match status" value="1"/>
</dbReference>
<gene>
    <name evidence="2" type="ORF">GCM10010334_31920</name>
</gene>
<name>A0A918WY60_9ACTN</name>
<dbReference type="RefSeq" id="WP_189821431.1">
    <property type="nucleotide sequence ID" value="NZ_BMVC01000005.1"/>
</dbReference>
<sequence>MASKRSRGSTRHRSKNTNTHVVGDAGGEKRSTGPDYAQWARDFEADAERFPEQREEILEEAAQAWKDAKEFDRAIEVYDRLLDPEGPPVEDADLVRAYRIATLWEAGRPEEARAGMAELRRRHPKSVDAWEYGGEALEEYDSAESAADWYTAALSHLLGAGAPTTADTIEARAPGIASLFVARHRVRRATGAAHDDWDDLAHTFHDRRGGFFGANGIHRPLDDLHDPVRGRQVQDEMYEEAIAAQLAEHAPAGTVSAGAVYWPAAEFSRLLAAWPQAATSFGESHGGDGADHAAHRRDAEDSLRARADAGTFRLGVVHAGLDGLTDHAARTGRSPGDPATRAAYEAELARTTEPMAWPPPRNAPCWCGEDRKYKKCCGNPANG</sequence>
<dbReference type="EMBL" id="BMVC01000005">
    <property type="protein sequence ID" value="GHC94094.1"/>
    <property type="molecule type" value="Genomic_DNA"/>
</dbReference>
<feature type="compositionally biased region" description="Basic residues" evidence="1">
    <location>
        <begin position="1"/>
        <end position="15"/>
    </location>
</feature>
<evidence type="ECO:0000313" key="3">
    <source>
        <dbReference type="Proteomes" id="UP000638353"/>
    </source>
</evidence>
<protein>
    <submittedName>
        <fullName evidence="2">Preprotein translocase SecA</fullName>
    </submittedName>
</protein>